<accession>L2GP91</accession>
<comment type="similarity">
    <text evidence="2">Belongs to the EAF7 family.</text>
</comment>
<dbReference type="Proteomes" id="UP000011082">
    <property type="component" value="Unassembled WGS sequence"/>
</dbReference>
<evidence type="ECO:0000256" key="1">
    <source>
        <dbReference type="ARBA" id="ARBA00004123"/>
    </source>
</evidence>
<dbReference type="GO" id="GO:0035267">
    <property type="term" value="C:NuA4 histone acetyltransferase complex"/>
    <property type="evidence" value="ECO:0007669"/>
    <property type="project" value="TreeGrafter"/>
</dbReference>
<dbReference type="GO" id="GO:0005634">
    <property type="term" value="C:nucleus"/>
    <property type="evidence" value="ECO:0007669"/>
    <property type="project" value="UniProtKB-SubCell"/>
</dbReference>
<dbReference type="PANTHER" id="PTHR13581">
    <property type="entry name" value="MRG-BINDING PROTEIN"/>
    <property type="match status" value="1"/>
</dbReference>
<evidence type="ECO:0000256" key="4">
    <source>
        <dbReference type="ARBA" id="ARBA00023015"/>
    </source>
</evidence>
<dbReference type="InParanoid" id="L2GP91"/>
<evidence type="ECO:0000313" key="8">
    <source>
        <dbReference type="Proteomes" id="UP000011082"/>
    </source>
</evidence>
<evidence type="ECO:0000256" key="6">
    <source>
        <dbReference type="ARBA" id="ARBA00023242"/>
    </source>
</evidence>
<dbReference type="RefSeq" id="XP_007604000.1">
    <property type="nucleotide sequence ID" value="XM_007603938.1"/>
</dbReference>
<organism evidence="7 8">
    <name type="scientific">Vittaforma corneae (strain ATCC 50505)</name>
    <name type="common">Microsporidian parasite</name>
    <name type="synonym">Nosema corneum</name>
    <dbReference type="NCBI Taxonomy" id="993615"/>
    <lineage>
        <taxon>Eukaryota</taxon>
        <taxon>Fungi</taxon>
        <taxon>Fungi incertae sedis</taxon>
        <taxon>Microsporidia</taxon>
        <taxon>Nosematidae</taxon>
        <taxon>Vittaforma</taxon>
    </lineage>
</organism>
<sequence>MTEKKLNLADSTIQIRILKALEDIKPFGVFKHFHMVKVIRNLKQPNIIESKHIWQYLESEYDMKKYDERTNFVLISETKTFDQIFQE</sequence>
<gene>
    <name evidence="7" type="ORF">VICG_00548</name>
</gene>
<name>L2GP91_VITCO</name>
<keyword evidence="6" id="KW-0539">Nucleus</keyword>
<dbReference type="InterPro" id="IPR012423">
    <property type="entry name" value="Eaf7/MRGBP"/>
</dbReference>
<keyword evidence="3" id="KW-0156">Chromatin regulator</keyword>
<evidence type="ECO:0000256" key="2">
    <source>
        <dbReference type="ARBA" id="ARBA00007117"/>
    </source>
</evidence>
<evidence type="ECO:0000256" key="3">
    <source>
        <dbReference type="ARBA" id="ARBA00022853"/>
    </source>
</evidence>
<evidence type="ECO:0000313" key="7">
    <source>
        <dbReference type="EMBL" id="ELA42449.1"/>
    </source>
</evidence>
<dbReference type="GO" id="GO:0006325">
    <property type="term" value="P:chromatin organization"/>
    <property type="evidence" value="ECO:0007669"/>
    <property type="project" value="UniProtKB-KW"/>
</dbReference>
<dbReference type="EMBL" id="JH370132">
    <property type="protein sequence ID" value="ELA42449.1"/>
    <property type="molecule type" value="Genomic_DNA"/>
</dbReference>
<proteinExistence type="inferred from homology"/>
<dbReference type="HOGENOM" id="CLU_174999_0_0_1"/>
<dbReference type="VEuPathDB" id="MicrosporidiaDB:VICG_00548"/>
<evidence type="ECO:0000256" key="5">
    <source>
        <dbReference type="ARBA" id="ARBA00023163"/>
    </source>
</evidence>
<keyword evidence="4" id="KW-0805">Transcription regulation</keyword>
<dbReference type="PANTHER" id="PTHR13581:SF5">
    <property type="entry name" value="MRG_MORF4L-BINDING PROTEIN"/>
    <property type="match status" value="1"/>
</dbReference>
<dbReference type="OrthoDB" id="2191697at2759"/>
<keyword evidence="5" id="KW-0804">Transcription</keyword>
<dbReference type="GeneID" id="19881265"/>
<protein>
    <submittedName>
        <fullName evidence="7">Uncharacterized protein</fullName>
    </submittedName>
</protein>
<keyword evidence="8" id="KW-1185">Reference proteome</keyword>
<dbReference type="GO" id="GO:0006357">
    <property type="term" value="P:regulation of transcription by RNA polymerase II"/>
    <property type="evidence" value="ECO:0007669"/>
    <property type="project" value="TreeGrafter"/>
</dbReference>
<comment type="subcellular location">
    <subcellularLocation>
        <location evidence="1">Nucleus</location>
    </subcellularLocation>
</comment>
<reference evidence="8" key="1">
    <citation type="submission" date="2011-05" db="EMBL/GenBank/DDBJ databases">
        <title>The genome sequence of Vittaforma corneae strain ATCC 50505.</title>
        <authorList>
            <consortium name="The Broad Institute Genome Sequencing Platform"/>
            <person name="Cuomo C."/>
            <person name="Didier E."/>
            <person name="Bowers L."/>
            <person name="Young S.K."/>
            <person name="Zeng Q."/>
            <person name="Gargeya S."/>
            <person name="Fitzgerald M."/>
            <person name="Haas B."/>
            <person name="Abouelleil A."/>
            <person name="Alvarado L."/>
            <person name="Arachchi H.M."/>
            <person name="Berlin A."/>
            <person name="Chapman S.B."/>
            <person name="Gearin G."/>
            <person name="Goldberg J."/>
            <person name="Griggs A."/>
            <person name="Gujja S."/>
            <person name="Hansen M."/>
            <person name="Heiman D."/>
            <person name="Howarth C."/>
            <person name="Larimer J."/>
            <person name="Lui A."/>
            <person name="MacDonald P.J.P."/>
            <person name="McCowen C."/>
            <person name="Montmayeur A."/>
            <person name="Murphy C."/>
            <person name="Neiman D."/>
            <person name="Pearson M."/>
            <person name="Priest M."/>
            <person name="Roberts A."/>
            <person name="Saif S."/>
            <person name="Shea T."/>
            <person name="Sisk P."/>
            <person name="Stolte C."/>
            <person name="Sykes S."/>
            <person name="Wortman J."/>
            <person name="Nusbaum C."/>
            <person name="Birren B."/>
        </authorList>
    </citation>
    <scope>NUCLEOTIDE SEQUENCE [LARGE SCALE GENOMIC DNA]</scope>
    <source>
        <strain evidence="8">ATCC 50505</strain>
    </source>
</reference>
<dbReference type="AlphaFoldDB" id="L2GP91"/>
<dbReference type="OMA" id="PENIWDF"/>
<dbReference type="Pfam" id="PF07904">
    <property type="entry name" value="Eaf7"/>
    <property type="match status" value="1"/>
</dbReference>